<feature type="compositionally biased region" description="Pro residues" evidence="2">
    <location>
        <begin position="362"/>
        <end position="374"/>
    </location>
</feature>
<feature type="coiled-coil region" evidence="1">
    <location>
        <begin position="588"/>
        <end position="642"/>
    </location>
</feature>
<keyword evidence="1" id="KW-0175">Coiled coil</keyword>
<accession>A0A8S1QLU9</accession>
<dbReference type="Proteomes" id="UP000688137">
    <property type="component" value="Unassembled WGS sequence"/>
</dbReference>
<reference evidence="3" key="1">
    <citation type="submission" date="2021-01" db="EMBL/GenBank/DDBJ databases">
        <authorList>
            <consortium name="Genoscope - CEA"/>
            <person name="William W."/>
        </authorList>
    </citation>
    <scope>NUCLEOTIDE SEQUENCE</scope>
</reference>
<dbReference type="PANTHER" id="PTHR45725:SF1">
    <property type="entry name" value="DISHEVELLED ASSOCIATED ACTIVATOR OF MORPHOGENESIS, ISOFORM D"/>
    <property type="match status" value="1"/>
</dbReference>
<feature type="compositionally biased region" description="Polar residues" evidence="2">
    <location>
        <begin position="391"/>
        <end position="400"/>
    </location>
</feature>
<evidence type="ECO:0000256" key="1">
    <source>
        <dbReference type="SAM" id="Coils"/>
    </source>
</evidence>
<comment type="caution">
    <text evidence="3">The sequence shown here is derived from an EMBL/GenBank/DDBJ whole genome shotgun (WGS) entry which is preliminary data.</text>
</comment>
<protein>
    <submittedName>
        <fullName evidence="3">Uncharacterized protein</fullName>
    </submittedName>
</protein>
<evidence type="ECO:0000256" key="2">
    <source>
        <dbReference type="SAM" id="MobiDB-lite"/>
    </source>
</evidence>
<evidence type="ECO:0000313" key="3">
    <source>
        <dbReference type="EMBL" id="CAD8116011.1"/>
    </source>
</evidence>
<keyword evidence="4" id="KW-1185">Reference proteome</keyword>
<dbReference type="PANTHER" id="PTHR45725">
    <property type="entry name" value="FORMIN HOMOLOGY 2 FAMILY MEMBER"/>
    <property type="match status" value="1"/>
</dbReference>
<feature type="region of interest" description="Disordered" evidence="2">
    <location>
        <begin position="307"/>
        <end position="443"/>
    </location>
</feature>
<feature type="compositionally biased region" description="Pro residues" evidence="2">
    <location>
        <begin position="416"/>
        <end position="434"/>
    </location>
</feature>
<dbReference type="OMA" id="RHFFCDD"/>
<dbReference type="InterPro" id="IPR051425">
    <property type="entry name" value="Formin_Homology"/>
</dbReference>
<name>A0A8S1QLU9_PARPR</name>
<feature type="compositionally biased region" description="Basic residues" evidence="2">
    <location>
        <begin position="316"/>
        <end position="325"/>
    </location>
</feature>
<dbReference type="AlphaFoldDB" id="A0A8S1QLU9"/>
<sequence>MLGQVIQVENFQTKQKVQLKISLSKNSKEIDQKIIKKFIKEVDVDLDYITNKSILTQLTIEYNRIIGNDQTYSIENVQNWIKSNELIELTYALRWVYEKSSENEREEIDIYFDTNDEILKKIVLLNICLEQKKEIPISNLIELVSDNTEILYGLSLYLQKRIEIQQDFKKYVPLLLQMIQQGDKKAINQLIIVELIEKVLTKFSEQKNELFNQLIFNDQIIQQLEWQEDYKNYTLKELENPNFSLRKTKQAYQYTKDQYEIIIQKFKSQWEEKIAEIIKSSQIQQEQGNQITMSMADMFCSAVLEENQQEEEISPIKRRKTRFVRPIKPDSIPNPITNPPPAQSSVPPSLLIQGQSGIPPQSGAPPPPPPPPLPQSQGKSGAPPLAPPLPTQSKDQSVVSLAQPLPKPNPQSGTNPIPPPPGTNPPPPPPPPPLKSLQSSAPKVVTTDQDYVKFSNVNIEKNIDGTIWKAPLQKYQVKIDKEILKQFVKKQKLQQPKIAEAKVQQKEVVEYVKSVFLNGMAIEILRKMLQKINLDEILEQVNQLEFLVKNQDTESRAYIEHLNAAIQFISEENFKVIQNNIIQAKKDSEAYVNLRLEEEDQLQNQEKERLKTLKIAERVQALQQLDQNLNSQQDDLQTTIGEYEVQKILSQLEPELEQYRKTLITTESVELKNVIMLQFEEALFKKQKLLKSKKLQIQDKFQVPLNDIFLKDLYERNPRKAIQIEAFYKEHLDRKIHIENTVTQYSEVLEELKKDVELILYFQYIKEYGKIFNKIQVDQFGFKFKNLINFSYKTQQLEGSQEELIKYVVEHMIKQGIPFTELQNTPFKHLSTLSQKNNALSEIQTFIKTYKDHQIFLQTNLQSLSQNEKNNEFIKKSNKYASEYKEFIYQMETIYSDDQKNYQQIRHFFCDDRQNVESPQFFEDILSIKNLLRNYHVQIQNEIKKKKLDLAKSKKIGS</sequence>
<dbReference type="EMBL" id="CAJJDM010000176">
    <property type="protein sequence ID" value="CAD8116011.1"/>
    <property type="molecule type" value="Genomic_DNA"/>
</dbReference>
<gene>
    <name evidence="3" type="ORF">PPRIM_AZ9-3.1.T1670067</name>
</gene>
<proteinExistence type="predicted"/>
<organism evidence="3 4">
    <name type="scientific">Paramecium primaurelia</name>
    <dbReference type="NCBI Taxonomy" id="5886"/>
    <lineage>
        <taxon>Eukaryota</taxon>
        <taxon>Sar</taxon>
        <taxon>Alveolata</taxon>
        <taxon>Ciliophora</taxon>
        <taxon>Intramacronucleata</taxon>
        <taxon>Oligohymenophorea</taxon>
        <taxon>Peniculida</taxon>
        <taxon>Parameciidae</taxon>
        <taxon>Paramecium</taxon>
    </lineage>
</organism>
<evidence type="ECO:0000313" key="4">
    <source>
        <dbReference type="Proteomes" id="UP000688137"/>
    </source>
</evidence>